<keyword evidence="1" id="KW-0046">Antibiotic resistance</keyword>
<proteinExistence type="predicted"/>
<sequence length="112" mass="12516">MSTQICPILRVADAARSVEWYAQLGFEQIFEHRFADGMPAYVGIQRDDAVIHLSEHTGDAPGPGLIYVWVEQIDPLAAHFGTTPDDMPWGRDIEVTDPDGNRIRLAEARNPE</sequence>
<dbReference type="OrthoDB" id="9798201at2"/>
<evidence type="ECO:0008006" key="4">
    <source>
        <dbReference type="Google" id="ProtNLM"/>
    </source>
</evidence>
<evidence type="ECO:0000313" key="3">
    <source>
        <dbReference type="Proteomes" id="UP000011863"/>
    </source>
</evidence>
<reference evidence="2 3" key="1">
    <citation type="journal article" date="2013" name="Int. J. Syst. Evol. Microbiol.">
        <title>Ilumatobacter nonamiense sp. nov. and Ilumatobacter coccineum sp. nov., isolated from seashore sand.</title>
        <authorList>
            <person name="Matsumoto A."/>
            <person name="Kasai H."/>
            <person name="Matsuo Y."/>
            <person name="Shizuri Y."/>
            <person name="Ichikawa N."/>
            <person name="Fujita N."/>
            <person name="Omura S."/>
            <person name="Takahashi Y."/>
        </authorList>
    </citation>
    <scope>NUCLEOTIDE SEQUENCE [LARGE SCALE GENOMIC DNA]</scope>
    <source>
        <strain evidence="3">NBRC 103263 / KCTC 29153 / YM16-304</strain>
    </source>
</reference>
<keyword evidence="3" id="KW-1185">Reference proteome</keyword>
<organism evidence="2 3">
    <name type="scientific">Ilumatobacter coccineus (strain NBRC 103263 / KCTC 29153 / YM16-304)</name>
    <dbReference type="NCBI Taxonomy" id="1313172"/>
    <lineage>
        <taxon>Bacteria</taxon>
        <taxon>Bacillati</taxon>
        <taxon>Actinomycetota</taxon>
        <taxon>Acidimicrobiia</taxon>
        <taxon>Acidimicrobiales</taxon>
        <taxon>Ilumatobacteraceae</taxon>
        <taxon>Ilumatobacter</taxon>
    </lineage>
</organism>
<dbReference type="Gene3D" id="3.10.180.10">
    <property type="entry name" value="2,3-Dihydroxybiphenyl 1,2-Dioxygenase, domain 1"/>
    <property type="match status" value="1"/>
</dbReference>
<name>A0A6C7E2Z6_ILUCY</name>
<dbReference type="InterPro" id="IPR029068">
    <property type="entry name" value="Glyas_Bleomycin-R_OHBP_Dase"/>
</dbReference>
<protein>
    <recommendedName>
        <fullName evidence="4">Bleomycin resistance protein</fullName>
    </recommendedName>
</protein>
<dbReference type="RefSeq" id="WP_015441631.1">
    <property type="nucleotide sequence ID" value="NC_020520.1"/>
</dbReference>
<dbReference type="Pfam" id="PF19581">
    <property type="entry name" value="Glyoxalase_7"/>
    <property type="match status" value="1"/>
</dbReference>
<dbReference type="AlphaFoldDB" id="A0A6C7E2Z6"/>
<accession>A0A6C7E2Z6</accession>
<evidence type="ECO:0000313" key="2">
    <source>
        <dbReference type="EMBL" id="BAN02384.1"/>
    </source>
</evidence>
<dbReference type="KEGG" id="aym:YM304_20700"/>
<dbReference type="Proteomes" id="UP000011863">
    <property type="component" value="Chromosome"/>
</dbReference>
<dbReference type="GO" id="GO:0046677">
    <property type="term" value="P:response to antibiotic"/>
    <property type="evidence" value="ECO:0007669"/>
    <property type="project" value="UniProtKB-KW"/>
</dbReference>
<dbReference type="SUPFAM" id="SSF54593">
    <property type="entry name" value="Glyoxalase/Bleomycin resistance protein/Dihydroxybiphenyl dioxygenase"/>
    <property type="match status" value="1"/>
</dbReference>
<evidence type="ECO:0000256" key="1">
    <source>
        <dbReference type="ARBA" id="ARBA00023251"/>
    </source>
</evidence>
<gene>
    <name evidence="2" type="ORF">YM304_20700</name>
</gene>
<dbReference type="EMBL" id="AP012057">
    <property type="protein sequence ID" value="BAN02384.1"/>
    <property type="molecule type" value="Genomic_DNA"/>
</dbReference>
<dbReference type="InterPro" id="IPR000335">
    <property type="entry name" value="Bleomycin-R"/>
</dbReference>